<keyword evidence="3" id="KW-1185">Reference proteome</keyword>
<dbReference type="OrthoDB" id="5588663at2759"/>
<protein>
    <submittedName>
        <fullName evidence="2">DNA polymerase subunit gamma-1</fullName>
    </submittedName>
</protein>
<dbReference type="AlphaFoldDB" id="A0A087UN56"/>
<dbReference type="GO" id="GO:0005760">
    <property type="term" value="C:gamma DNA polymerase complex"/>
    <property type="evidence" value="ECO:0007669"/>
    <property type="project" value="InterPro"/>
</dbReference>
<dbReference type="Proteomes" id="UP000054359">
    <property type="component" value="Unassembled WGS sequence"/>
</dbReference>
<feature type="non-terminal residue" evidence="2">
    <location>
        <position position="65"/>
    </location>
</feature>
<dbReference type="InterPro" id="IPR041336">
    <property type="entry name" value="DNApol_Exo"/>
</dbReference>
<dbReference type="InterPro" id="IPR002297">
    <property type="entry name" value="DNA-dir_DNA_pol_A_mt"/>
</dbReference>
<gene>
    <name evidence="2" type="ORF">X975_15082</name>
</gene>
<evidence type="ECO:0000313" key="2">
    <source>
        <dbReference type="EMBL" id="KFM78795.1"/>
    </source>
</evidence>
<dbReference type="STRING" id="407821.A0A087UN56"/>
<dbReference type="EMBL" id="KK120670">
    <property type="protein sequence ID" value="KFM78795.1"/>
    <property type="molecule type" value="Genomic_DNA"/>
</dbReference>
<organism evidence="2 3">
    <name type="scientific">Stegodyphus mimosarum</name>
    <name type="common">African social velvet spider</name>
    <dbReference type="NCBI Taxonomy" id="407821"/>
    <lineage>
        <taxon>Eukaryota</taxon>
        <taxon>Metazoa</taxon>
        <taxon>Ecdysozoa</taxon>
        <taxon>Arthropoda</taxon>
        <taxon>Chelicerata</taxon>
        <taxon>Arachnida</taxon>
        <taxon>Araneae</taxon>
        <taxon>Araneomorphae</taxon>
        <taxon>Entelegynae</taxon>
        <taxon>Eresoidea</taxon>
        <taxon>Eresidae</taxon>
        <taxon>Stegodyphus</taxon>
    </lineage>
</organism>
<dbReference type="PANTHER" id="PTHR10267:SF0">
    <property type="entry name" value="DNA POLYMERASE SUBUNIT GAMMA-1"/>
    <property type="match status" value="1"/>
</dbReference>
<reference evidence="2 3" key="1">
    <citation type="submission" date="2013-11" db="EMBL/GenBank/DDBJ databases">
        <title>Genome sequencing of Stegodyphus mimosarum.</title>
        <authorList>
            <person name="Bechsgaard J."/>
        </authorList>
    </citation>
    <scope>NUCLEOTIDE SEQUENCE [LARGE SCALE GENOMIC DNA]</scope>
</reference>
<proteinExistence type="predicted"/>
<dbReference type="GO" id="GO:0003887">
    <property type="term" value="F:DNA-directed DNA polymerase activity"/>
    <property type="evidence" value="ECO:0007669"/>
    <property type="project" value="TreeGrafter"/>
</dbReference>
<feature type="domain" description="DNA mitochondrial polymerase exonuclease" evidence="1">
    <location>
        <begin position="1"/>
        <end position="65"/>
    </location>
</feature>
<feature type="non-terminal residue" evidence="2">
    <location>
        <position position="1"/>
    </location>
</feature>
<accession>A0A087UN56</accession>
<dbReference type="PANTHER" id="PTHR10267">
    <property type="entry name" value="DNA POLYMERASE SUBUNIT GAMMA-1"/>
    <property type="match status" value="1"/>
</dbReference>
<evidence type="ECO:0000259" key="1">
    <source>
        <dbReference type="Pfam" id="PF18136"/>
    </source>
</evidence>
<dbReference type="GO" id="GO:0006264">
    <property type="term" value="P:mitochondrial DNA replication"/>
    <property type="evidence" value="ECO:0007669"/>
    <property type="project" value="TreeGrafter"/>
</dbReference>
<sequence>WSDISSLNNLSDVYQLYCDGILEKSAREIFVTGSLSDVKDKFQELATYCARDTMATCEILKKIMP</sequence>
<name>A0A087UN56_STEMI</name>
<dbReference type="GO" id="GO:0008408">
    <property type="term" value="F:3'-5' exonuclease activity"/>
    <property type="evidence" value="ECO:0007669"/>
    <property type="project" value="TreeGrafter"/>
</dbReference>
<dbReference type="Gene3D" id="3.30.420.390">
    <property type="match status" value="1"/>
</dbReference>
<evidence type="ECO:0000313" key="3">
    <source>
        <dbReference type="Proteomes" id="UP000054359"/>
    </source>
</evidence>
<dbReference type="Pfam" id="PF18136">
    <property type="entry name" value="DNApol_Exo"/>
    <property type="match status" value="1"/>
</dbReference>
<dbReference type="GO" id="GO:0003677">
    <property type="term" value="F:DNA binding"/>
    <property type="evidence" value="ECO:0007669"/>
    <property type="project" value="InterPro"/>
</dbReference>